<evidence type="ECO:0000259" key="7">
    <source>
        <dbReference type="Pfam" id="PF25944"/>
    </source>
</evidence>
<evidence type="ECO:0000313" key="9">
    <source>
        <dbReference type="EMBL" id="GHH48962.1"/>
    </source>
</evidence>
<evidence type="ECO:0000259" key="5">
    <source>
        <dbReference type="Pfam" id="PF25876"/>
    </source>
</evidence>
<organism evidence="9 10">
    <name type="scientific">Xanthomonas boreopolis</name>
    <dbReference type="NCBI Taxonomy" id="86183"/>
    <lineage>
        <taxon>Bacteria</taxon>
        <taxon>Pseudomonadati</taxon>
        <taxon>Pseudomonadota</taxon>
        <taxon>Gammaproteobacteria</taxon>
        <taxon>Lysobacterales</taxon>
        <taxon>Lysobacteraceae</taxon>
        <taxon>Xanthomonas</taxon>
    </lineage>
</organism>
<sequence length="383" mass="40359">MPSLRLFFRGAPVAFALSLAGLLSACHGSDEKKTAGPKQVAVVTLAPEKVTLTTELAGRAVASEESEVRPQVSGILQRRLFEEGSEVRAGQPLFQIEPTLYQAAARQAEADLSNAEAALATTRLKAERYRSLGRGQLAAQQDIDDAEAAYRQAIANRDAASAALQTARTNLRFATVDAPIGGRIGRSLVTPGALVTANQAGAIAKIQKLDPMNVDLTQSGSQYLALRREIAAGGVLPASTEVKLKLADGTDYPLPGRLEFADIDVAEDTGTVTLRAQFPNPDRQLLPGMYVRAIVEQGVRERAILVPQAAVDRTPRGLAQVWVVGKDGKAYRRELKTARAVGDRWLVDAGLAAGDQVIVEGAQGLAEGMPVKVAPAASVAGGG</sequence>
<dbReference type="PROSITE" id="PS51257">
    <property type="entry name" value="PROKAR_LIPOPROTEIN"/>
    <property type="match status" value="1"/>
</dbReference>
<dbReference type="NCBIfam" id="TIGR01730">
    <property type="entry name" value="RND_mfp"/>
    <property type="match status" value="1"/>
</dbReference>
<reference evidence="9" key="1">
    <citation type="journal article" date="2014" name="Int. J. Syst. Evol. Microbiol.">
        <title>Complete genome sequence of Corynebacterium casei LMG S-19264T (=DSM 44701T), isolated from a smear-ripened cheese.</title>
        <authorList>
            <consortium name="US DOE Joint Genome Institute (JGI-PGF)"/>
            <person name="Walter F."/>
            <person name="Albersmeier A."/>
            <person name="Kalinowski J."/>
            <person name="Ruckert C."/>
        </authorList>
    </citation>
    <scope>NUCLEOTIDE SEQUENCE</scope>
    <source>
        <strain evidence="9">JCM 13306</strain>
    </source>
</reference>
<feature type="domain" description="Multidrug resistance protein MdtA-like C-terminal permuted SH3" evidence="8">
    <location>
        <begin position="303"/>
        <end position="363"/>
    </location>
</feature>
<dbReference type="FunFam" id="2.40.420.20:FF:000001">
    <property type="entry name" value="Efflux RND transporter periplasmic adaptor subunit"/>
    <property type="match status" value="1"/>
</dbReference>
<dbReference type="Pfam" id="PF25944">
    <property type="entry name" value="Beta-barrel_RND"/>
    <property type="match status" value="1"/>
</dbReference>
<protein>
    <submittedName>
        <fullName evidence="9">MexX family efflux pump subunit</fullName>
    </submittedName>
</protein>
<feature type="chain" id="PRO_5037563643" evidence="4">
    <location>
        <begin position="26"/>
        <end position="383"/>
    </location>
</feature>
<comment type="subcellular location">
    <subcellularLocation>
        <location evidence="1">Cell inner membrane</location>
        <topology evidence="1">Lipid-anchor</topology>
    </subcellularLocation>
</comment>
<dbReference type="Gene3D" id="2.40.50.100">
    <property type="match status" value="1"/>
</dbReference>
<keyword evidence="4" id="KW-0732">Signal</keyword>
<dbReference type="Gene3D" id="2.40.420.20">
    <property type="match status" value="1"/>
</dbReference>
<keyword evidence="3" id="KW-0175">Coiled coil</keyword>
<dbReference type="Pfam" id="PF25917">
    <property type="entry name" value="BSH_RND"/>
    <property type="match status" value="1"/>
</dbReference>
<gene>
    <name evidence="9" type="primary">acrA</name>
    <name evidence="9" type="ORF">GCM10009090_07720</name>
</gene>
<proteinExistence type="inferred from homology"/>
<dbReference type="Gene3D" id="1.10.287.470">
    <property type="entry name" value="Helix hairpin bin"/>
    <property type="match status" value="1"/>
</dbReference>
<name>A0A919KHF9_9XANT</name>
<dbReference type="InterPro" id="IPR058627">
    <property type="entry name" value="MdtA-like_C"/>
</dbReference>
<dbReference type="InterPro" id="IPR058624">
    <property type="entry name" value="MdtA-like_HH"/>
</dbReference>
<dbReference type="AlphaFoldDB" id="A0A919KHF9"/>
<dbReference type="InterPro" id="IPR058626">
    <property type="entry name" value="MdtA-like_b-barrel"/>
</dbReference>
<reference evidence="9" key="2">
    <citation type="submission" date="2020-09" db="EMBL/GenBank/DDBJ databases">
        <authorList>
            <person name="Sun Q."/>
            <person name="Ohkuma M."/>
        </authorList>
    </citation>
    <scope>NUCLEOTIDE SEQUENCE</scope>
    <source>
        <strain evidence="9">JCM 13306</strain>
    </source>
</reference>
<dbReference type="SUPFAM" id="SSF111369">
    <property type="entry name" value="HlyD-like secretion proteins"/>
    <property type="match status" value="1"/>
</dbReference>
<evidence type="ECO:0000259" key="6">
    <source>
        <dbReference type="Pfam" id="PF25917"/>
    </source>
</evidence>
<dbReference type="InterPro" id="IPR058625">
    <property type="entry name" value="MdtA-like_BSH"/>
</dbReference>
<comment type="caution">
    <text evidence="9">The sequence shown here is derived from an EMBL/GenBank/DDBJ whole genome shotgun (WGS) entry which is preliminary data.</text>
</comment>
<evidence type="ECO:0000256" key="4">
    <source>
        <dbReference type="SAM" id="SignalP"/>
    </source>
</evidence>
<dbReference type="GO" id="GO:0005886">
    <property type="term" value="C:plasma membrane"/>
    <property type="evidence" value="ECO:0007669"/>
    <property type="project" value="UniProtKB-SubCell"/>
</dbReference>
<feature type="signal peptide" evidence="4">
    <location>
        <begin position="1"/>
        <end position="25"/>
    </location>
</feature>
<comment type="similarity">
    <text evidence="2">Belongs to the membrane fusion protein (MFP) (TC 8.A.1) family.</text>
</comment>
<dbReference type="EMBL" id="BNBA01000004">
    <property type="protein sequence ID" value="GHH48962.1"/>
    <property type="molecule type" value="Genomic_DNA"/>
</dbReference>
<evidence type="ECO:0000256" key="2">
    <source>
        <dbReference type="ARBA" id="ARBA00009477"/>
    </source>
</evidence>
<evidence type="ECO:0000259" key="8">
    <source>
        <dbReference type="Pfam" id="PF25967"/>
    </source>
</evidence>
<dbReference type="Gene3D" id="2.40.30.170">
    <property type="match status" value="1"/>
</dbReference>
<dbReference type="InterPro" id="IPR006143">
    <property type="entry name" value="RND_pump_MFP"/>
</dbReference>
<feature type="domain" description="Multidrug resistance protein MdtA-like beta-barrel" evidence="7">
    <location>
        <begin position="211"/>
        <end position="298"/>
    </location>
</feature>
<dbReference type="RefSeq" id="WP_434028601.1">
    <property type="nucleotide sequence ID" value="NZ_BNBA01000004.1"/>
</dbReference>
<feature type="domain" description="Multidrug resistance protein MdtA-like alpha-helical hairpin" evidence="5">
    <location>
        <begin position="106"/>
        <end position="173"/>
    </location>
</feature>
<evidence type="ECO:0000256" key="1">
    <source>
        <dbReference type="ARBA" id="ARBA00004519"/>
    </source>
</evidence>
<dbReference type="GO" id="GO:0022857">
    <property type="term" value="F:transmembrane transporter activity"/>
    <property type="evidence" value="ECO:0007669"/>
    <property type="project" value="InterPro"/>
</dbReference>
<dbReference type="PANTHER" id="PTHR30158">
    <property type="entry name" value="ACRA/E-RELATED COMPONENT OF DRUG EFFLUX TRANSPORTER"/>
    <property type="match status" value="1"/>
</dbReference>
<dbReference type="Proteomes" id="UP000623958">
    <property type="component" value="Unassembled WGS sequence"/>
</dbReference>
<dbReference type="Pfam" id="PF25876">
    <property type="entry name" value="HH_MFP_RND"/>
    <property type="match status" value="1"/>
</dbReference>
<feature type="domain" description="Multidrug resistance protein MdtA-like barrel-sandwich hybrid" evidence="6">
    <location>
        <begin position="66"/>
        <end position="206"/>
    </location>
</feature>
<evidence type="ECO:0000313" key="10">
    <source>
        <dbReference type="Proteomes" id="UP000623958"/>
    </source>
</evidence>
<keyword evidence="10" id="KW-1185">Reference proteome</keyword>
<feature type="coiled-coil region" evidence="3">
    <location>
        <begin position="105"/>
        <end position="163"/>
    </location>
</feature>
<evidence type="ECO:0000256" key="3">
    <source>
        <dbReference type="SAM" id="Coils"/>
    </source>
</evidence>
<dbReference type="Pfam" id="PF25967">
    <property type="entry name" value="RND-MFP_C"/>
    <property type="match status" value="1"/>
</dbReference>
<dbReference type="GO" id="GO:0046677">
    <property type="term" value="P:response to antibiotic"/>
    <property type="evidence" value="ECO:0007669"/>
    <property type="project" value="TreeGrafter"/>
</dbReference>
<dbReference type="PANTHER" id="PTHR30158:SF3">
    <property type="entry name" value="MULTIDRUG EFFLUX PUMP SUBUNIT ACRA-RELATED"/>
    <property type="match status" value="1"/>
</dbReference>
<accession>A0A919KHF9</accession>